<organism evidence="3">
    <name type="scientific">Veillonella ratti</name>
    <dbReference type="NCBI Taxonomy" id="103892"/>
    <lineage>
        <taxon>Bacteria</taxon>
        <taxon>Bacillati</taxon>
        <taxon>Bacillota</taxon>
        <taxon>Negativicutes</taxon>
        <taxon>Veillonellales</taxon>
        <taxon>Veillonellaceae</taxon>
        <taxon>Veillonella</taxon>
    </lineage>
</organism>
<dbReference type="PANTHER" id="PTHR43267">
    <property type="entry name" value="TRNA THREONYLCARBAMOYLADENOSINE DEHYDRATASE"/>
    <property type="match status" value="1"/>
</dbReference>
<dbReference type="Pfam" id="PF14453">
    <property type="entry name" value="ThiS-like"/>
    <property type="match status" value="1"/>
</dbReference>
<dbReference type="InterPro" id="IPR012729">
    <property type="entry name" value="ThiF_fam2"/>
</dbReference>
<dbReference type="AlphaFoldDB" id="A0A6N3EHU1"/>
<dbReference type="Gene3D" id="3.40.50.720">
    <property type="entry name" value="NAD(P)-binding Rossmann-like Domain"/>
    <property type="match status" value="1"/>
</dbReference>
<gene>
    <name evidence="3" type="primary">tcdA_2</name>
    <name evidence="3" type="ORF">VRLFYP33_01914</name>
</gene>
<dbReference type="PANTHER" id="PTHR43267:SF1">
    <property type="entry name" value="TRNA THREONYLCARBAMOYLADENOSINE DEHYDRATASE"/>
    <property type="match status" value="1"/>
</dbReference>
<keyword evidence="3" id="KW-0436">Ligase</keyword>
<dbReference type="SUPFAM" id="SSF69572">
    <property type="entry name" value="Activating enzymes of the ubiquitin-like proteins"/>
    <property type="match status" value="1"/>
</dbReference>
<reference evidence="3" key="1">
    <citation type="submission" date="2019-11" db="EMBL/GenBank/DDBJ databases">
        <authorList>
            <person name="Feng L."/>
        </authorList>
    </citation>
    <scope>NUCLEOTIDE SEQUENCE</scope>
    <source>
        <strain evidence="3">VrattiLFYP33</strain>
    </source>
</reference>
<dbReference type="EC" id="6.1.-.-" evidence="3"/>
<dbReference type="InterPro" id="IPR000594">
    <property type="entry name" value="ThiF_NAD_FAD-bd"/>
</dbReference>
<accession>A0A6N3EHU1</accession>
<protein>
    <submittedName>
        <fullName evidence="3">tRNA threonylcarbamoyladenosine dehydratase</fullName>
        <ecNumber evidence="3">6.1.-.-</ecNumber>
    </submittedName>
</protein>
<dbReference type="InterPro" id="IPR045886">
    <property type="entry name" value="ThiF/MoeB/HesA"/>
</dbReference>
<feature type="domain" description="ThiS-like ubiquitin" evidence="2">
    <location>
        <begin position="1"/>
        <end position="49"/>
    </location>
</feature>
<proteinExistence type="predicted"/>
<dbReference type="InterPro" id="IPR035985">
    <property type="entry name" value="Ubiquitin-activating_enz"/>
</dbReference>
<dbReference type="GO" id="GO:0008641">
    <property type="term" value="F:ubiquitin-like modifier activating enzyme activity"/>
    <property type="evidence" value="ECO:0007669"/>
    <property type="project" value="InterPro"/>
</dbReference>
<sequence>MNITVNGQARSVAPGSVTADIITNGSDDLWLLNGFAVDGATPLKEGDALLRVSRTEAPDEATYDAVWNARYGKTIYNKLKSSHIPICGAGGLGSHIAISLARLGIGELTIIDKDVVDITNLGRQAYEMTDLGKPKVIALKDILHRINPFIKVNAVHTTINSSNFDNYLKGFPYIIEAFDSAENKAELTSYVLTHYPATTLIGASGVSGYDHPNTVQTKELFSRYYQTGDGHSESTLGLLAPRVMLCAAHEATMLLHLLLTQKE</sequence>
<name>A0A6N3EHU1_9FIRM</name>
<dbReference type="RefSeq" id="WP_021842332.1">
    <property type="nucleotide sequence ID" value="NZ_CACRUX010000073.1"/>
</dbReference>
<dbReference type="NCBIfam" id="NF006395">
    <property type="entry name" value="PRK08644.1"/>
    <property type="match status" value="1"/>
</dbReference>
<dbReference type="Pfam" id="PF00899">
    <property type="entry name" value="ThiF"/>
    <property type="match status" value="1"/>
</dbReference>
<dbReference type="InterPro" id="IPR032726">
    <property type="entry name" value="ThiS-like_dom"/>
</dbReference>
<evidence type="ECO:0000313" key="3">
    <source>
        <dbReference type="EMBL" id="VYU39645.1"/>
    </source>
</evidence>
<evidence type="ECO:0000259" key="1">
    <source>
        <dbReference type="Pfam" id="PF00899"/>
    </source>
</evidence>
<feature type="domain" description="THIF-type NAD/FAD binding fold" evidence="1">
    <location>
        <begin position="70"/>
        <end position="261"/>
    </location>
</feature>
<dbReference type="EMBL" id="CACRUX010000073">
    <property type="protein sequence ID" value="VYU39645.1"/>
    <property type="molecule type" value="Genomic_DNA"/>
</dbReference>
<dbReference type="GO" id="GO:0061504">
    <property type="term" value="P:cyclic threonylcarbamoyladenosine biosynthetic process"/>
    <property type="evidence" value="ECO:0007669"/>
    <property type="project" value="TreeGrafter"/>
</dbReference>
<dbReference type="GO" id="GO:0061503">
    <property type="term" value="F:tRNA threonylcarbamoyladenosine dehydratase"/>
    <property type="evidence" value="ECO:0007669"/>
    <property type="project" value="TreeGrafter"/>
</dbReference>
<evidence type="ECO:0000259" key="2">
    <source>
        <dbReference type="Pfam" id="PF14453"/>
    </source>
</evidence>
<dbReference type="NCBIfam" id="TIGR02354">
    <property type="entry name" value="thiF_fam2"/>
    <property type="match status" value="1"/>
</dbReference>